<dbReference type="GO" id="GO:0004672">
    <property type="term" value="F:protein kinase activity"/>
    <property type="evidence" value="ECO:0007669"/>
    <property type="project" value="InterPro"/>
</dbReference>
<dbReference type="OMA" id="HPATKNC"/>
<dbReference type="GO" id="GO:0005524">
    <property type="term" value="F:ATP binding"/>
    <property type="evidence" value="ECO:0007669"/>
    <property type="project" value="UniProtKB-KW"/>
</dbReference>
<keyword evidence="3" id="KW-0418">Kinase</keyword>
<dbReference type="InterPro" id="IPR050339">
    <property type="entry name" value="CC_SR_Kinase"/>
</dbReference>
<gene>
    <name evidence="6" type="ORF">SELMODRAFT_29324</name>
</gene>
<dbReference type="EMBL" id="GL377580">
    <property type="protein sequence ID" value="EFJ28266.1"/>
    <property type="molecule type" value="Genomic_DNA"/>
</dbReference>
<reference evidence="6 7" key="1">
    <citation type="journal article" date="2011" name="Science">
        <title>The Selaginella genome identifies genetic changes associated with the evolution of vascular plants.</title>
        <authorList>
            <person name="Banks J.A."/>
            <person name="Nishiyama T."/>
            <person name="Hasebe M."/>
            <person name="Bowman J.L."/>
            <person name="Gribskov M."/>
            <person name="dePamphilis C."/>
            <person name="Albert V.A."/>
            <person name="Aono N."/>
            <person name="Aoyama T."/>
            <person name="Ambrose B.A."/>
            <person name="Ashton N.W."/>
            <person name="Axtell M.J."/>
            <person name="Barker E."/>
            <person name="Barker M.S."/>
            <person name="Bennetzen J.L."/>
            <person name="Bonawitz N.D."/>
            <person name="Chapple C."/>
            <person name="Cheng C."/>
            <person name="Correa L.G."/>
            <person name="Dacre M."/>
            <person name="DeBarry J."/>
            <person name="Dreyer I."/>
            <person name="Elias M."/>
            <person name="Engstrom E.M."/>
            <person name="Estelle M."/>
            <person name="Feng L."/>
            <person name="Finet C."/>
            <person name="Floyd S.K."/>
            <person name="Frommer W.B."/>
            <person name="Fujita T."/>
            <person name="Gramzow L."/>
            <person name="Gutensohn M."/>
            <person name="Harholt J."/>
            <person name="Hattori M."/>
            <person name="Heyl A."/>
            <person name="Hirai T."/>
            <person name="Hiwatashi Y."/>
            <person name="Ishikawa M."/>
            <person name="Iwata M."/>
            <person name="Karol K.G."/>
            <person name="Koehler B."/>
            <person name="Kolukisaoglu U."/>
            <person name="Kubo M."/>
            <person name="Kurata T."/>
            <person name="Lalonde S."/>
            <person name="Li K."/>
            <person name="Li Y."/>
            <person name="Litt A."/>
            <person name="Lyons E."/>
            <person name="Manning G."/>
            <person name="Maruyama T."/>
            <person name="Michael T.P."/>
            <person name="Mikami K."/>
            <person name="Miyazaki S."/>
            <person name="Morinaga S."/>
            <person name="Murata T."/>
            <person name="Mueller-Roeber B."/>
            <person name="Nelson D.R."/>
            <person name="Obara M."/>
            <person name="Oguri Y."/>
            <person name="Olmstead R.G."/>
            <person name="Onodera N."/>
            <person name="Petersen B.L."/>
            <person name="Pils B."/>
            <person name="Prigge M."/>
            <person name="Rensing S.A."/>
            <person name="Riano-Pachon D.M."/>
            <person name="Roberts A.W."/>
            <person name="Sato Y."/>
            <person name="Scheller H.V."/>
            <person name="Schulz B."/>
            <person name="Schulz C."/>
            <person name="Shakirov E.V."/>
            <person name="Shibagaki N."/>
            <person name="Shinohara N."/>
            <person name="Shippen D.E."/>
            <person name="Soerensen I."/>
            <person name="Sotooka R."/>
            <person name="Sugimoto N."/>
            <person name="Sugita M."/>
            <person name="Sumikawa N."/>
            <person name="Tanurdzic M."/>
            <person name="Theissen G."/>
            <person name="Ulvskov P."/>
            <person name="Wakazuki S."/>
            <person name="Weng J.K."/>
            <person name="Willats W.W."/>
            <person name="Wipf D."/>
            <person name="Wolf P.G."/>
            <person name="Yang L."/>
            <person name="Zimmer A.D."/>
            <person name="Zhu Q."/>
            <person name="Mitros T."/>
            <person name="Hellsten U."/>
            <person name="Loque D."/>
            <person name="Otillar R."/>
            <person name="Salamov A."/>
            <person name="Schmutz J."/>
            <person name="Shapiro H."/>
            <person name="Lindquist E."/>
            <person name="Lucas S."/>
            <person name="Rokhsar D."/>
            <person name="Grigoriev I.V."/>
        </authorList>
    </citation>
    <scope>NUCLEOTIDE SEQUENCE [LARGE SCALE GENOMIC DNA]</scope>
</reference>
<name>D8RIK6_SELML</name>
<dbReference type="InterPro" id="IPR000719">
    <property type="entry name" value="Prot_kinase_dom"/>
</dbReference>
<feature type="domain" description="Protein kinase" evidence="5">
    <location>
        <begin position="1"/>
        <end position="94"/>
    </location>
</feature>
<proteinExistence type="predicted"/>
<dbReference type="PROSITE" id="PS50011">
    <property type="entry name" value="PROTEIN_KINASE_DOM"/>
    <property type="match status" value="1"/>
</dbReference>
<keyword evidence="4" id="KW-0067">ATP-binding</keyword>
<dbReference type="STRING" id="88036.D8RIK6"/>
<dbReference type="PANTHER" id="PTHR11042">
    <property type="entry name" value="EUKARYOTIC TRANSLATION INITIATION FACTOR 2-ALPHA KINASE EIF2-ALPHA KINASE -RELATED"/>
    <property type="match status" value="1"/>
</dbReference>
<evidence type="ECO:0000256" key="4">
    <source>
        <dbReference type="ARBA" id="ARBA00022840"/>
    </source>
</evidence>
<dbReference type="Gene3D" id="1.10.510.10">
    <property type="entry name" value="Transferase(Phosphotransferase) domain 1"/>
    <property type="match status" value="1"/>
</dbReference>
<dbReference type="KEGG" id="smo:SELMODRAFT_29324"/>
<evidence type="ECO:0000256" key="3">
    <source>
        <dbReference type="ARBA" id="ARBA00022777"/>
    </source>
</evidence>
<dbReference type="Gramene" id="EFJ28266">
    <property type="protein sequence ID" value="EFJ28266"/>
    <property type="gene ID" value="SELMODRAFT_29324"/>
</dbReference>
<dbReference type="AlphaFoldDB" id="D8RIK6"/>
<evidence type="ECO:0000256" key="2">
    <source>
        <dbReference type="ARBA" id="ARBA00022741"/>
    </source>
</evidence>
<dbReference type="Proteomes" id="UP000001514">
    <property type="component" value="Unassembled WGS sequence"/>
</dbReference>
<organism evidence="7">
    <name type="scientific">Selaginella moellendorffii</name>
    <name type="common">Spikemoss</name>
    <dbReference type="NCBI Taxonomy" id="88036"/>
    <lineage>
        <taxon>Eukaryota</taxon>
        <taxon>Viridiplantae</taxon>
        <taxon>Streptophyta</taxon>
        <taxon>Embryophyta</taxon>
        <taxon>Tracheophyta</taxon>
        <taxon>Lycopodiopsida</taxon>
        <taxon>Selaginellales</taxon>
        <taxon>Selaginellaceae</taxon>
        <taxon>Selaginella</taxon>
    </lineage>
</organism>
<accession>D8RIK6</accession>
<dbReference type="HOGENOM" id="CLU_2365837_0_0_1"/>
<dbReference type="eggNOG" id="KOG0601">
    <property type="taxonomic scope" value="Eukaryota"/>
</dbReference>
<evidence type="ECO:0000259" key="5">
    <source>
        <dbReference type="PROSITE" id="PS50011"/>
    </source>
</evidence>
<dbReference type="PANTHER" id="PTHR11042:SF185">
    <property type="entry name" value="WEE1-LIKE PROTEIN KINASE"/>
    <property type="match status" value="1"/>
</dbReference>
<keyword evidence="7" id="KW-1185">Reference proteome</keyword>
<keyword evidence="2" id="KW-0547">Nucleotide-binding</keyword>
<sequence length="96" mass="10843">IKDGNLRYLPMELINDDHSHLNKADMFSLGATFYELMRCLPLPTSRRQYQAIRQGKLALFLGFSLAFQSLIKSLMHPATKNCPSAAQALTNALFKK</sequence>
<evidence type="ECO:0000313" key="7">
    <source>
        <dbReference type="Proteomes" id="UP000001514"/>
    </source>
</evidence>
<feature type="non-terminal residue" evidence="6">
    <location>
        <position position="96"/>
    </location>
</feature>
<evidence type="ECO:0000313" key="6">
    <source>
        <dbReference type="EMBL" id="EFJ28266.1"/>
    </source>
</evidence>
<dbReference type="InParanoid" id="D8RIK6"/>
<protein>
    <recommendedName>
        <fullName evidence="5">Protein kinase domain-containing protein</fullName>
    </recommendedName>
</protein>
<feature type="non-terminal residue" evidence="6">
    <location>
        <position position="1"/>
    </location>
</feature>
<dbReference type="SUPFAM" id="SSF56112">
    <property type="entry name" value="Protein kinase-like (PK-like)"/>
    <property type="match status" value="1"/>
</dbReference>
<keyword evidence="1" id="KW-0808">Transferase</keyword>
<evidence type="ECO:0000256" key="1">
    <source>
        <dbReference type="ARBA" id="ARBA00022679"/>
    </source>
</evidence>
<dbReference type="InterPro" id="IPR011009">
    <property type="entry name" value="Kinase-like_dom_sf"/>
</dbReference>